<dbReference type="AlphaFoldDB" id="A0A8K0RPK9"/>
<keyword evidence="5" id="KW-1185">Reference proteome</keyword>
<dbReference type="Gene3D" id="4.10.240.10">
    <property type="entry name" value="Zn(2)-C6 fungal-type DNA-binding domain"/>
    <property type="match status" value="1"/>
</dbReference>
<protein>
    <submittedName>
        <fullName evidence="4">Fungal-specific transcription factor domain-containing protein</fullName>
    </submittedName>
</protein>
<dbReference type="CDD" id="cd00067">
    <property type="entry name" value="GAL4"/>
    <property type="match status" value="1"/>
</dbReference>
<dbReference type="GO" id="GO:0006351">
    <property type="term" value="P:DNA-templated transcription"/>
    <property type="evidence" value="ECO:0007669"/>
    <property type="project" value="InterPro"/>
</dbReference>
<dbReference type="InterPro" id="IPR011032">
    <property type="entry name" value="GroES-like_sf"/>
</dbReference>
<dbReference type="GO" id="GO:0000981">
    <property type="term" value="F:DNA-binding transcription factor activity, RNA polymerase II-specific"/>
    <property type="evidence" value="ECO:0007669"/>
    <property type="project" value="InterPro"/>
</dbReference>
<sequence>MVVKASVTAAVGKPTKRTRINKRKRVSRACNYCRTRKHRCDGTHPTCSRCSAINQPCDYGSDSKKRGLPTGYVHALELLWSLVFILVPNSTSMVKSLMPDIRFSLDSRSRLIMESRFIKDPEALKQVWENSGVPEQLGQLLSEFQEINIAGESLATADKTKSETLHIPSQLSFEAIRSASPDVSMVNSDFMHSHSMDTLTQSCPSPVYALSQKYPVSTAILTQHVKHLLDAYFARTHLWLPIVHKYKMLELIYMPSRNDPSERGNMATLWAVLAVSSLQESRDASAPVEHRALLPTPEQLYTKARQKIPNEEAFLPGYGQAFLILSLFKLEKGDVAACWYLIGQAVRICLNLDASSLYDKASTPEGGDDSHERRLLLSCFVLDTIVSCQLRKPPHLRTEDVSFPPMLVEAGPDEWESQDVSVGKSENMSLKYQPSRAISIFNQYVGVVRILNDAMLDPTTSDRLCTKYLLALRQWHENLPQHCLLSAPPYQNQLESVQSSSPQVINLHLAFKSTALFLKAQNSLLSEKGLVNTQSVTVTSPSIECLITSFERDFGATSMPAIFTSYKVIGNRGAASFNNAVSALDSRSVKLDFIVDLQSSIVRGESFPDCLPTPADSLEHETTDASYPAWYSAPAPSCLTEGSTTNINTPMPEITYEQHNETWRQILGSVELSEAGITNQKYQGDLDYLNGMGCYLSLKNISQGQLEYIYATAGSVVAKVLDTVVFPYAEDIHTGKLPVFNLSLPLVPHPSHIGRVHSVGSDATLVKPSDLVFFSAAIYARDDPSVNIIQGHHGGEGTRGQKLMKGEWRDGALQEYQKVPLENIFVLDEDRLCRQLGYTPADLHEISFYTIGVGAVLEGAKLVVGETIVLGPATGTYGGIVSDVALAIGANVIAIGRSEEKLAQLQKQLGNHERFSYVVMTGDDEVDAAAIRKASPDGRGVEVFNDWASGSLTGSPFFSAALQAVLPEGRVVLSGAPSGSITIPYTLVMHQNISITGKIMVTRAGIESTIKMVNSGLLKLGKHGGSSHKVYKLEEHHEAFQDAKENSGFRVYTDIAPNAW</sequence>
<dbReference type="PROSITE" id="PS00463">
    <property type="entry name" value="ZN2_CY6_FUNGAL_1"/>
    <property type="match status" value="1"/>
</dbReference>
<dbReference type="Proteomes" id="UP000813427">
    <property type="component" value="Unassembled WGS sequence"/>
</dbReference>
<evidence type="ECO:0000256" key="2">
    <source>
        <dbReference type="ARBA" id="ARBA00023242"/>
    </source>
</evidence>
<dbReference type="EMBL" id="JAGPXF010000007">
    <property type="protein sequence ID" value="KAH7236617.1"/>
    <property type="molecule type" value="Genomic_DNA"/>
</dbReference>
<name>A0A8K0RPK9_9HYPO</name>
<dbReference type="InterPro" id="IPR001138">
    <property type="entry name" value="Zn2Cys6_DnaBD"/>
</dbReference>
<dbReference type="Gene3D" id="3.90.180.10">
    <property type="entry name" value="Medium-chain alcohol dehydrogenases, catalytic domain"/>
    <property type="match status" value="1"/>
</dbReference>
<dbReference type="PANTHER" id="PTHR47655:SF2">
    <property type="entry name" value="QUINIC ACID UTILIZATION ACTIVATOR"/>
    <property type="match status" value="1"/>
</dbReference>
<dbReference type="PANTHER" id="PTHR47655">
    <property type="entry name" value="QUINIC ACID UTILIZATION ACTIVATOR"/>
    <property type="match status" value="1"/>
</dbReference>
<dbReference type="GO" id="GO:0045944">
    <property type="term" value="P:positive regulation of transcription by RNA polymerase II"/>
    <property type="evidence" value="ECO:0007669"/>
    <property type="project" value="TreeGrafter"/>
</dbReference>
<dbReference type="InterPro" id="IPR052783">
    <property type="entry name" value="Metabolic/Drug-Res_Regulator"/>
</dbReference>
<dbReference type="GO" id="GO:0003677">
    <property type="term" value="F:DNA binding"/>
    <property type="evidence" value="ECO:0007669"/>
    <property type="project" value="InterPro"/>
</dbReference>
<dbReference type="CDD" id="cd12148">
    <property type="entry name" value="fungal_TF_MHR"/>
    <property type="match status" value="1"/>
</dbReference>
<evidence type="ECO:0000259" key="3">
    <source>
        <dbReference type="PROSITE" id="PS50048"/>
    </source>
</evidence>
<accession>A0A8K0RPK9</accession>
<proteinExistence type="predicted"/>
<dbReference type="InterPro" id="IPR007219">
    <property type="entry name" value="XnlR_reg_dom"/>
</dbReference>
<dbReference type="SMART" id="SM00906">
    <property type="entry name" value="Fungal_trans"/>
    <property type="match status" value="1"/>
</dbReference>
<dbReference type="Pfam" id="PF00172">
    <property type="entry name" value="Zn_clus"/>
    <property type="match status" value="1"/>
</dbReference>
<dbReference type="SUPFAM" id="SSF51735">
    <property type="entry name" value="NAD(P)-binding Rossmann-fold domains"/>
    <property type="match status" value="1"/>
</dbReference>
<dbReference type="Pfam" id="PF00107">
    <property type="entry name" value="ADH_zinc_N"/>
    <property type="match status" value="1"/>
</dbReference>
<dbReference type="Gene3D" id="3.40.50.720">
    <property type="entry name" value="NAD(P)-binding Rossmann-like Domain"/>
    <property type="match status" value="1"/>
</dbReference>
<dbReference type="OrthoDB" id="2534600at2759"/>
<dbReference type="SUPFAM" id="SSF57701">
    <property type="entry name" value="Zn2/Cys6 DNA-binding domain"/>
    <property type="match status" value="1"/>
</dbReference>
<dbReference type="InterPro" id="IPR013149">
    <property type="entry name" value="ADH-like_C"/>
</dbReference>
<dbReference type="InterPro" id="IPR036291">
    <property type="entry name" value="NAD(P)-bd_dom_sf"/>
</dbReference>
<evidence type="ECO:0000313" key="5">
    <source>
        <dbReference type="Proteomes" id="UP000813427"/>
    </source>
</evidence>
<dbReference type="SMART" id="SM00066">
    <property type="entry name" value="GAL4"/>
    <property type="match status" value="1"/>
</dbReference>
<keyword evidence="2" id="KW-0539">Nucleus</keyword>
<evidence type="ECO:0000313" key="4">
    <source>
        <dbReference type="EMBL" id="KAH7236617.1"/>
    </source>
</evidence>
<dbReference type="SUPFAM" id="SSF50129">
    <property type="entry name" value="GroES-like"/>
    <property type="match status" value="1"/>
</dbReference>
<feature type="domain" description="Zn(2)-C6 fungal-type" evidence="3">
    <location>
        <begin position="29"/>
        <end position="59"/>
    </location>
</feature>
<comment type="caution">
    <text evidence="4">The sequence shown here is derived from an EMBL/GenBank/DDBJ whole genome shotgun (WGS) entry which is preliminary data.</text>
</comment>
<organism evidence="4 5">
    <name type="scientific">Fusarium tricinctum</name>
    <dbReference type="NCBI Taxonomy" id="61284"/>
    <lineage>
        <taxon>Eukaryota</taxon>
        <taxon>Fungi</taxon>
        <taxon>Dikarya</taxon>
        <taxon>Ascomycota</taxon>
        <taxon>Pezizomycotina</taxon>
        <taxon>Sordariomycetes</taxon>
        <taxon>Hypocreomycetidae</taxon>
        <taxon>Hypocreales</taxon>
        <taxon>Nectriaceae</taxon>
        <taxon>Fusarium</taxon>
        <taxon>Fusarium tricinctum species complex</taxon>
    </lineage>
</organism>
<reference evidence="4" key="1">
    <citation type="journal article" date="2021" name="Nat. Commun.">
        <title>Genetic determinants of endophytism in the Arabidopsis root mycobiome.</title>
        <authorList>
            <person name="Mesny F."/>
            <person name="Miyauchi S."/>
            <person name="Thiergart T."/>
            <person name="Pickel B."/>
            <person name="Atanasova L."/>
            <person name="Karlsson M."/>
            <person name="Huettel B."/>
            <person name="Barry K.W."/>
            <person name="Haridas S."/>
            <person name="Chen C."/>
            <person name="Bauer D."/>
            <person name="Andreopoulos W."/>
            <person name="Pangilinan J."/>
            <person name="LaButti K."/>
            <person name="Riley R."/>
            <person name="Lipzen A."/>
            <person name="Clum A."/>
            <person name="Drula E."/>
            <person name="Henrissat B."/>
            <person name="Kohler A."/>
            <person name="Grigoriev I.V."/>
            <person name="Martin F.M."/>
            <person name="Hacquard S."/>
        </authorList>
    </citation>
    <scope>NUCLEOTIDE SEQUENCE</scope>
    <source>
        <strain evidence="4">MPI-SDFR-AT-0068</strain>
    </source>
</reference>
<dbReference type="PROSITE" id="PS50048">
    <property type="entry name" value="ZN2_CY6_FUNGAL_2"/>
    <property type="match status" value="1"/>
</dbReference>
<evidence type="ECO:0000256" key="1">
    <source>
        <dbReference type="ARBA" id="ARBA00022723"/>
    </source>
</evidence>
<dbReference type="CDD" id="cd05188">
    <property type="entry name" value="MDR"/>
    <property type="match status" value="1"/>
</dbReference>
<dbReference type="InterPro" id="IPR036864">
    <property type="entry name" value="Zn2-C6_fun-type_DNA-bd_sf"/>
</dbReference>
<dbReference type="Pfam" id="PF04082">
    <property type="entry name" value="Fungal_trans"/>
    <property type="match status" value="1"/>
</dbReference>
<gene>
    <name evidence="4" type="ORF">BKA59DRAFT_405906</name>
</gene>
<keyword evidence="1" id="KW-0479">Metal-binding</keyword>
<dbReference type="GO" id="GO:0008270">
    <property type="term" value="F:zinc ion binding"/>
    <property type="evidence" value="ECO:0007669"/>
    <property type="project" value="InterPro"/>
</dbReference>